<dbReference type="EMBL" id="BART01038223">
    <property type="protein sequence ID" value="GAH15303.1"/>
    <property type="molecule type" value="Genomic_DNA"/>
</dbReference>
<name>X1F3B8_9ZZZZ</name>
<gene>
    <name evidence="1" type="ORF">S01H4_63519</name>
</gene>
<organism evidence="1">
    <name type="scientific">marine sediment metagenome</name>
    <dbReference type="NCBI Taxonomy" id="412755"/>
    <lineage>
        <taxon>unclassified sequences</taxon>
        <taxon>metagenomes</taxon>
        <taxon>ecological metagenomes</taxon>
    </lineage>
</organism>
<protein>
    <submittedName>
        <fullName evidence="1">Uncharacterized protein</fullName>
    </submittedName>
</protein>
<feature type="non-terminal residue" evidence="1">
    <location>
        <position position="1"/>
    </location>
</feature>
<accession>X1F3B8</accession>
<reference evidence="1" key="1">
    <citation type="journal article" date="2014" name="Front. Microbiol.">
        <title>High frequency of phylogenetically diverse reductive dehalogenase-homologous genes in deep subseafloor sedimentary metagenomes.</title>
        <authorList>
            <person name="Kawai M."/>
            <person name="Futagami T."/>
            <person name="Toyoda A."/>
            <person name="Takaki Y."/>
            <person name="Nishi S."/>
            <person name="Hori S."/>
            <person name="Arai W."/>
            <person name="Tsubouchi T."/>
            <person name="Morono Y."/>
            <person name="Uchiyama I."/>
            <person name="Ito T."/>
            <person name="Fujiyama A."/>
            <person name="Inagaki F."/>
            <person name="Takami H."/>
        </authorList>
    </citation>
    <scope>NUCLEOTIDE SEQUENCE</scope>
    <source>
        <strain evidence="1">Expedition CK06-06</strain>
    </source>
</reference>
<proteinExistence type="predicted"/>
<comment type="caution">
    <text evidence="1">The sequence shown here is derived from an EMBL/GenBank/DDBJ whole genome shotgun (WGS) entry which is preliminary data.</text>
</comment>
<sequence length="45" mass="5116">TLNDSDEELKEIAGFIVALGEETPWHLSRFYPTHKSKKLPPFSVS</sequence>
<evidence type="ECO:0000313" key="1">
    <source>
        <dbReference type="EMBL" id="GAH15303.1"/>
    </source>
</evidence>
<dbReference type="AlphaFoldDB" id="X1F3B8"/>